<dbReference type="Proteomes" id="UP001348098">
    <property type="component" value="Unassembled WGS sequence"/>
</dbReference>
<dbReference type="RefSeq" id="WP_195082506.1">
    <property type="nucleotide sequence ID" value="NZ_JAYESH010000017.1"/>
</dbReference>
<keyword evidence="2" id="KW-1185">Reference proteome</keyword>
<protein>
    <recommendedName>
        <fullName evidence="3">DUF4062 domain-containing protein</fullName>
    </recommendedName>
</protein>
<dbReference type="EMBL" id="JAYKYQ010000011">
    <property type="protein sequence ID" value="MEB3513344.1"/>
    <property type="molecule type" value="Genomic_DNA"/>
</dbReference>
<proteinExistence type="predicted"/>
<comment type="caution">
    <text evidence="1">The sequence shown here is derived from an EMBL/GenBank/DDBJ whole genome shotgun (WGS) entry which is preliminary data.</text>
</comment>
<reference evidence="1 2" key="1">
    <citation type="submission" date="2023-12" db="EMBL/GenBank/DDBJ databases">
        <title>novel species in genus Nocarida.</title>
        <authorList>
            <person name="Li Z."/>
        </authorList>
    </citation>
    <scope>NUCLEOTIDE SEQUENCE [LARGE SCALE GENOMIC DNA]</scope>
    <source>
        <strain evidence="1 2">CDC186</strain>
    </source>
</reference>
<organism evidence="1 2">
    <name type="scientific">Nocardia implantans</name>
    <dbReference type="NCBI Taxonomy" id="3108168"/>
    <lineage>
        <taxon>Bacteria</taxon>
        <taxon>Bacillati</taxon>
        <taxon>Actinomycetota</taxon>
        <taxon>Actinomycetes</taxon>
        <taxon>Mycobacteriales</taxon>
        <taxon>Nocardiaceae</taxon>
        <taxon>Nocardia</taxon>
    </lineage>
</organism>
<name>A0ABU6B0T5_9NOCA</name>
<accession>A0ABU6B0T5</accession>
<evidence type="ECO:0000313" key="1">
    <source>
        <dbReference type="EMBL" id="MEB3513344.1"/>
    </source>
</evidence>
<sequence length="279" mass="30890">MVFDAHVLKVFISTPGDTAEEVNAVRDGLHDWNADRAETSQTILLPKFWKTDAVPQMSPSGGQSVVNSQLLDDADIVVALFDSRLGQATASAVSGTAEEIERAADAGKPVHVWFSNEPLDHNVDLDELARLRAFKKELEQKGLLGVYQSPSDLAYKVRSAIERDVAQMGLGAPSVVRKGEHALPRVYVEREVDHRGKPRTYVVIENKSTTTTSKELQVDLGPWERAVYRENNDPFDLPPLQRIRWSVGFDMGMPLQITANLIWQEDSGTQSEAVPVTSN</sequence>
<evidence type="ECO:0008006" key="3">
    <source>
        <dbReference type="Google" id="ProtNLM"/>
    </source>
</evidence>
<evidence type="ECO:0000313" key="2">
    <source>
        <dbReference type="Proteomes" id="UP001348098"/>
    </source>
</evidence>
<gene>
    <name evidence="1" type="ORF">U3653_25245</name>
</gene>